<dbReference type="InterPro" id="IPR058923">
    <property type="entry name" value="RCC1-like_dom"/>
</dbReference>
<keyword evidence="7" id="KW-1185">Reference proteome</keyword>
<keyword evidence="2" id="KW-0677">Repeat</keyword>
<keyword evidence="1" id="KW-0344">Guanine-nucleotide releasing factor</keyword>
<proteinExistence type="predicted"/>
<evidence type="ECO:0000256" key="1">
    <source>
        <dbReference type="ARBA" id="ARBA00022658"/>
    </source>
</evidence>
<dbReference type="PANTHER" id="PTHR45982:SF1">
    <property type="entry name" value="REGULATOR OF CHROMOSOME CONDENSATION"/>
    <property type="match status" value="1"/>
</dbReference>
<name>A0ABX7P0I8_9BACT</name>
<reference evidence="6 7" key="1">
    <citation type="submission" date="2021-02" db="EMBL/GenBank/DDBJ databases">
        <title>De Novo genome assembly of isolated myxobacteria.</title>
        <authorList>
            <person name="Stevens D.C."/>
        </authorList>
    </citation>
    <scope>NUCLEOTIDE SEQUENCE [LARGE SCALE GENOMIC DNA]</scope>
    <source>
        <strain evidence="7">SCPEA02</strain>
    </source>
</reference>
<protein>
    <recommendedName>
        <fullName evidence="5">RCC1-like domain-containing protein</fullName>
    </recommendedName>
</protein>
<evidence type="ECO:0000259" key="5">
    <source>
        <dbReference type="Pfam" id="PF25390"/>
    </source>
</evidence>
<dbReference type="SUPFAM" id="SSF50985">
    <property type="entry name" value="RCC1/BLIP-II"/>
    <property type="match status" value="2"/>
</dbReference>
<evidence type="ECO:0000313" key="7">
    <source>
        <dbReference type="Proteomes" id="UP000662747"/>
    </source>
</evidence>
<evidence type="ECO:0000256" key="4">
    <source>
        <dbReference type="SAM" id="SignalP"/>
    </source>
</evidence>
<keyword evidence="4" id="KW-0732">Signal</keyword>
<dbReference type="InterPro" id="IPR009091">
    <property type="entry name" value="RCC1/BLIP-II"/>
</dbReference>
<dbReference type="RefSeq" id="WP_206726262.1">
    <property type="nucleotide sequence ID" value="NZ_CP071090.1"/>
</dbReference>
<accession>A0ABX7P0I8</accession>
<dbReference type="Proteomes" id="UP000662747">
    <property type="component" value="Chromosome"/>
</dbReference>
<evidence type="ECO:0000256" key="3">
    <source>
        <dbReference type="SAM" id="MobiDB-lite"/>
    </source>
</evidence>
<dbReference type="InterPro" id="IPR000408">
    <property type="entry name" value="Reg_chr_condens"/>
</dbReference>
<dbReference type="Gene3D" id="2.130.10.30">
    <property type="entry name" value="Regulator of chromosome condensation 1/beta-lactamase-inhibitor protein II"/>
    <property type="match status" value="3"/>
</dbReference>
<dbReference type="PANTHER" id="PTHR45982">
    <property type="entry name" value="REGULATOR OF CHROMOSOME CONDENSATION"/>
    <property type="match status" value="1"/>
</dbReference>
<feature type="chain" id="PRO_5045698333" description="RCC1-like domain-containing protein" evidence="4">
    <location>
        <begin position="20"/>
        <end position="589"/>
    </location>
</feature>
<sequence length="589" mass="61845">MRSWLLGALFTLVASSAAADEVTWGKPVKGVQLGLAIVPGSGPLPTELELEAVARNVTSQPQQLNVQACDIVRWTAFTLLHVRTASGRVFSYPIGDNVDVADLHPHGPVNLAPGETIRERFSLKSVVRRPTENPRDAELWTLLETPQQVELWMELVGGSGVPRMLSGHLKHRLGLPSSIAPVQAGRCVSQISAGGSAACALLRDGTPWCWGSNPPGAHGTAEGTQDTKGQSPRPLPLLARGTVELGMEHNIACMRTSTGSVYCAGGNLDASVAAYGESGGHPVRIQRMEGAAELDGAQCARAADGTLSCWSLLGIPPPNLDGLVAIHWEESAPGVAQVAMGGGFTCALRKDGTLWCWGANESGQLGVGDVTPHTGPTRVPKLPLEVVSVAAGTSHACVALRDGSLWCWGRSEYGALGLGDVHSSSVPTRVSGMSDVVRVAAGFQKTCAWKKDGSLWCFGDLLTEAPSHALAMVPVEMKELGRHVDEVVFGFRHTCARTSGQEEEGNVLCWGESTEGQSGSSEPRALSSPLRVSGMKGQAVALTAGDSFTCAVTTEGSAWCWGRGTDGQLGTGLMTSSARPMRVRLPCSD</sequence>
<feature type="domain" description="RCC1-like" evidence="5">
    <location>
        <begin position="333"/>
        <end position="582"/>
    </location>
</feature>
<gene>
    <name evidence="6" type="ORF">JY651_07060</name>
</gene>
<evidence type="ECO:0000313" key="6">
    <source>
        <dbReference type="EMBL" id="QSQ24701.1"/>
    </source>
</evidence>
<organism evidence="6 7">
    <name type="scientific">Pyxidicoccus parkwayensis</name>
    <dbReference type="NCBI Taxonomy" id="2813578"/>
    <lineage>
        <taxon>Bacteria</taxon>
        <taxon>Pseudomonadati</taxon>
        <taxon>Myxococcota</taxon>
        <taxon>Myxococcia</taxon>
        <taxon>Myxococcales</taxon>
        <taxon>Cystobacterineae</taxon>
        <taxon>Myxococcaceae</taxon>
        <taxon>Pyxidicoccus</taxon>
    </lineage>
</organism>
<feature type="region of interest" description="Disordered" evidence="3">
    <location>
        <begin position="213"/>
        <end position="234"/>
    </location>
</feature>
<evidence type="ECO:0000256" key="2">
    <source>
        <dbReference type="ARBA" id="ARBA00022737"/>
    </source>
</evidence>
<dbReference type="Pfam" id="PF25390">
    <property type="entry name" value="WD40_RLD"/>
    <property type="match status" value="1"/>
</dbReference>
<feature type="signal peptide" evidence="4">
    <location>
        <begin position="1"/>
        <end position="19"/>
    </location>
</feature>
<dbReference type="InterPro" id="IPR051553">
    <property type="entry name" value="Ran_GTPase-activating"/>
</dbReference>
<dbReference type="PROSITE" id="PS50012">
    <property type="entry name" value="RCC1_3"/>
    <property type="match status" value="4"/>
</dbReference>
<dbReference type="EMBL" id="CP071090">
    <property type="protein sequence ID" value="QSQ24701.1"/>
    <property type="molecule type" value="Genomic_DNA"/>
</dbReference>
<dbReference type="Pfam" id="PF13540">
    <property type="entry name" value="RCC1_2"/>
    <property type="match status" value="1"/>
</dbReference>